<dbReference type="Proteomes" id="UP000838756">
    <property type="component" value="Unassembled WGS sequence"/>
</dbReference>
<dbReference type="EMBL" id="CAKXAJ010000894">
    <property type="protein sequence ID" value="CAH2207658.1"/>
    <property type="molecule type" value="Genomic_DNA"/>
</dbReference>
<name>A0A8S4QHJ5_9NEOP</name>
<dbReference type="SUPFAM" id="SSF56672">
    <property type="entry name" value="DNA/RNA polymerases"/>
    <property type="match status" value="1"/>
</dbReference>
<dbReference type="InterPro" id="IPR043502">
    <property type="entry name" value="DNA/RNA_pol_sf"/>
</dbReference>
<dbReference type="Pfam" id="PF00078">
    <property type="entry name" value="RVT_1"/>
    <property type="match status" value="1"/>
</dbReference>
<evidence type="ECO:0000256" key="1">
    <source>
        <dbReference type="SAM" id="MobiDB-lite"/>
    </source>
</evidence>
<dbReference type="AlphaFoldDB" id="A0A8S4QHJ5"/>
<comment type="caution">
    <text evidence="3">The sequence shown here is derived from an EMBL/GenBank/DDBJ whole genome shotgun (WGS) entry which is preliminary data.</text>
</comment>
<evidence type="ECO:0000313" key="3">
    <source>
        <dbReference type="EMBL" id="CAH2207658.1"/>
    </source>
</evidence>
<keyword evidence="4" id="KW-1185">Reference proteome</keyword>
<reference evidence="3" key="1">
    <citation type="submission" date="2022-03" db="EMBL/GenBank/DDBJ databases">
        <authorList>
            <person name="Lindestad O."/>
        </authorList>
    </citation>
    <scope>NUCLEOTIDE SEQUENCE</scope>
</reference>
<dbReference type="OrthoDB" id="6926768at2759"/>
<proteinExistence type="predicted"/>
<gene>
    <name evidence="3" type="primary">jg5581</name>
    <name evidence="3" type="ORF">PAEG_LOCUS278</name>
</gene>
<evidence type="ECO:0000259" key="2">
    <source>
        <dbReference type="PROSITE" id="PS50878"/>
    </source>
</evidence>
<accession>A0A8S4QHJ5</accession>
<dbReference type="PROSITE" id="PS50878">
    <property type="entry name" value="RT_POL"/>
    <property type="match status" value="1"/>
</dbReference>
<organism evidence="3 4">
    <name type="scientific">Pararge aegeria aegeria</name>
    <dbReference type="NCBI Taxonomy" id="348720"/>
    <lineage>
        <taxon>Eukaryota</taxon>
        <taxon>Metazoa</taxon>
        <taxon>Ecdysozoa</taxon>
        <taxon>Arthropoda</taxon>
        <taxon>Hexapoda</taxon>
        <taxon>Insecta</taxon>
        <taxon>Pterygota</taxon>
        <taxon>Neoptera</taxon>
        <taxon>Endopterygota</taxon>
        <taxon>Lepidoptera</taxon>
        <taxon>Glossata</taxon>
        <taxon>Ditrysia</taxon>
        <taxon>Papilionoidea</taxon>
        <taxon>Nymphalidae</taxon>
        <taxon>Satyrinae</taxon>
        <taxon>Satyrini</taxon>
        <taxon>Parargina</taxon>
        <taxon>Pararge</taxon>
    </lineage>
</organism>
<protein>
    <submittedName>
        <fullName evidence="3">Jg5581 protein</fullName>
    </submittedName>
</protein>
<dbReference type="CDD" id="cd01650">
    <property type="entry name" value="RT_nLTR_like"/>
    <property type="match status" value="1"/>
</dbReference>
<evidence type="ECO:0000313" key="4">
    <source>
        <dbReference type="Proteomes" id="UP000838756"/>
    </source>
</evidence>
<sequence length="332" mass="37524">MGLQDRRRLRQHRLTAPIVQTIHQEPGPSEATTTWGRNPPLQDRGQSRDPRDSPRDLVPPLPHIELRPEPINNGLRKELSAPLPPDEEPQIFTPRMVRDAISKLKLKKAPGADGITNSALRHLPRPAVAALTRLFNGIMRTGHFPTIWKGSLVVMIPKPGKNILKLESYRPISLLPTTSKLFEVLLLRKMHPHLSPRPEQFGFRSEHSNTQQLSRVLHLLTGALNKKERVVAAFPDMEKAFDRVWHEGLLYKCTMTPIPKRIVHVLRSFLANRTFQVRIEGTLSSARPMMAGVPQGSCLSPALYSLFTDNIPTSNDAHLHCTPTTRRTYPHL</sequence>
<dbReference type="InterPro" id="IPR000477">
    <property type="entry name" value="RT_dom"/>
</dbReference>
<feature type="domain" description="Reverse transcriptase" evidence="2">
    <location>
        <begin position="137"/>
        <end position="332"/>
    </location>
</feature>
<feature type="region of interest" description="Disordered" evidence="1">
    <location>
        <begin position="20"/>
        <end position="90"/>
    </location>
</feature>
<dbReference type="PANTHER" id="PTHR19446">
    <property type="entry name" value="REVERSE TRANSCRIPTASES"/>
    <property type="match status" value="1"/>
</dbReference>
<dbReference type="GO" id="GO:0071897">
    <property type="term" value="P:DNA biosynthetic process"/>
    <property type="evidence" value="ECO:0007669"/>
    <property type="project" value="UniProtKB-ARBA"/>
</dbReference>
<feature type="compositionally biased region" description="Basic and acidic residues" evidence="1">
    <location>
        <begin position="45"/>
        <end position="55"/>
    </location>
</feature>